<accession>A0ABD3QDT6</accession>
<sequence>MDDAVAKTNRVSSQLKAIYKESILPAEKRYRYDFFYESPFLTDVEFDAKPQVMLVGQYSVGKTSFIRYMLGRDFPGARIGPEPTTDRFTCLINGPEERTIPGNALSVHPDLPFRGLERFGVSFLSRFEGSQLPSSVLRSVTLVDTPGILSGEKQRVNRGYDFTKVVAWFAERADLILLLFDAHKLDISDELKSTIDVLKGHEDKIRCILNKADQINRQQLMRVYGALLWSLGKTINSPEVLRVYVGSFWSEPLQNMDNSSTPVAHDLGCTLCTTMPFGNNSIDSSSTPSYSAELFEQEEADLMKDLAILPRQSAVRKINELVKRIRKVKALAYIVGYLKSQMPTVMGKEKKQQKLIQDMPNVFRTIMKKHNLAPGDFPDINKFSEKLKDTKFSEFATLKMEQIQLLEDCLSKSLPKLMEELPSEKDSPETLRAKMGDHAGNSPSLIPVPNRANKFGKANDGTSNPFGFGEEDEDNYWALEESAERLKDSFEALGPVGGFLSPQVAKDVLVKTGLQKDQLRQIWNLSDIDRDGYFDHHEYVVAMFLCDAVIQKGRPIPSELPASVIPPSKRALVKGRGF</sequence>
<feature type="domain" description="EF-hand" evidence="11">
    <location>
        <begin position="514"/>
        <end position="549"/>
    </location>
</feature>
<evidence type="ECO:0008006" key="15">
    <source>
        <dbReference type="Google" id="ProtNLM"/>
    </source>
</evidence>
<comment type="subcellular location">
    <subcellularLocation>
        <location evidence="1">Cell membrane</location>
        <topology evidence="1">Peripheral membrane protein</topology>
        <orientation evidence="1">Cytoplasmic side</orientation>
    </subcellularLocation>
    <subcellularLocation>
        <location evidence="2">Endosome membrane</location>
        <topology evidence="2">Peripheral membrane protein</topology>
    </subcellularLocation>
</comment>
<evidence type="ECO:0000256" key="9">
    <source>
        <dbReference type="SAM" id="MobiDB-lite"/>
    </source>
</evidence>
<keyword evidence="7" id="KW-0106">Calcium</keyword>
<evidence type="ECO:0000256" key="3">
    <source>
        <dbReference type="ARBA" id="ARBA00022475"/>
    </source>
</evidence>
<comment type="caution">
    <text evidence="13">The sequence shown here is derived from an EMBL/GenBank/DDBJ whole genome shotgun (WGS) entry which is preliminary data.</text>
</comment>
<dbReference type="Proteomes" id="UP001516023">
    <property type="component" value="Unassembled WGS sequence"/>
</dbReference>
<dbReference type="Pfam" id="PF18150">
    <property type="entry name" value="DUF5600"/>
    <property type="match status" value="1"/>
</dbReference>
<dbReference type="Pfam" id="PF16880">
    <property type="entry name" value="EHD_N"/>
    <property type="match status" value="1"/>
</dbReference>
<proteinExistence type="predicted"/>
<evidence type="ECO:0000259" key="10">
    <source>
        <dbReference type="PROSITE" id="PS50031"/>
    </source>
</evidence>
<feature type="region of interest" description="Disordered" evidence="9">
    <location>
        <begin position="420"/>
        <end position="467"/>
    </location>
</feature>
<dbReference type="PROSITE" id="PS50031">
    <property type="entry name" value="EH"/>
    <property type="match status" value="1"/>
</dbReference>
<feature type="compositionally biased region" description="Basic and acidic residues" evidence="9">
    <location>
        <begin position="420"/>
        <end position="437"/>
    </location>
</feature>
<evidence type="ECO:0000259" key="12">
    <source>
        <dbReference type="PROSITE" id="PS51718"/>
    </source>
</evidence>
<dbReference type="Gene3D" id="1.10.238.10">
    <property type="entry name" value="EF-hand"/>
    <property type="match status" value="1"/>
</dbReference>
<gene>
    <name evidence="13" type="ORF">HJC23_000191</name>
</gene>
<name>A0ABD3QDT6_9STRA</name>
<dbReference type="GO" id="GO:0005886">
    <property type="term" value="C:plasma membrane"/>
    <property type="evidence" value="ECO:0007669"/>
    <property type="project" value="UniProtKB-SubCell"/>
</dbReference>
<reference evidence="13 14" key="1">
    <citation type="journal article" date="2020" name="G3 (Bethesda)">
        <title>Improved Reference Genome for Cyclotella cryptica CCMP332, a Model for Cell Wall Morphogenesis, Salinity Adaptation, and Lipid Production in Diatoms (Bacillariophyta).</title>
        <authorList>
            <person name="Roberts W.R."/>
            <person name="Downey K.M."/>
            <person name="Ruck E.C."/>
            <person name="Traller J.C."/>
            <person name="Alverson A.J."/>
        </authorList>
    </citation>
    <scope>NUCLEOTIDE SEQUENCE [LARGE SCALE GENOMIC DNA]</scope>
    <source>
        <strain evidence="13 14">CCMP332</strain>
    </source>
</reference>
<dbReference type="GO" id="GO:0046872">
    <property type="term" value="F:metal ion binding"/>
    <property type="evidence" value="ECO:0007669"/>
    <property type="project" value="UniProtKB-KW"/>
</dbReference>
<dbReference type="SUPFAM" id="SSF47473">
    <property type="entry name" value="EF-hand"/>
    <property type="match status" value="1"/>
</dbReference>
<dbReference type="SMART" id="SM00027">
    <property type="entry name" value="EH"/>
    <property type="match status" value="1"/>
</dbReference>
<evidence type="ECO:0000256" key="1">
    <source>
        <dbReference type="ARBA" id="ARBA00004413"/>
    </source>
</evidence>
<dbReference type="PROSITE" id="PS50222">
    <property type="entry name" value="EF_HAND_2"/>
    <property type="match status" value="1"/>
</dbReference>
<keyword evidence="6" id="KW-0967">Endosome</keyword>
<dbReference type="InterPro" id="IPR002048">
    <property type="entry name" value="EF_hand_dom"/>
</dbReference>
<evidence type="ECO:0000256" key="7">
    <source>
        <dbReference type="ARBA" id="ARBA00022837"/>
    </source>
</evidence>
<evidence type="ECO:0000256" key="4">
    <source>
        <dbReference type="ARBA" id="ARBA00022723"/>
    </source>
</evidence>
<evidence type="ECO:0000256" key="6">
    <source>
        <dbReference type="ARBA" id="ARBA00022753"/>
    </source>
</evidence>
<keyword evidence="14" id="KW-1185">Reference proteome</keyword>
<dbReference type="Gene3D" id="1.10.268.20">
    <property type="match status" value="2"/>
</dbReference>
<dbReference type="InterPro" id="IPR040990">
    <property type="entry name" value="DUF5600"/>
</dbReference>
<protein>
    <recommendedName>
        <fullName evidence="15">Calmodulin</fullName>
    </recommendedName>
</protein>
<dbReference type="InterPro" id="IPR000261">
    <property type="entry name" value="EH_dom"/>
</dbReference>
<evidence type="ECO:0000259" key="11">
    <source>
        <dbReference type="PROSITE" id="PS50222"/>
    </source>
</evidence>
<evidence type="ECO:0000256" key="8">
    <source>
        <dbReference type="ARBA" id="ARBA00023136"/>
    </source>
</evidence>
<dbReference type="SUPFAM" id="SSF52540">
    <property type="entry name" value="P-loop containing nucleoside triphosphate hydrolases"/>
    <property type="match status" value="1"/>
</dbReference>
<dbReference type="PROSITE" id="PS51718">
    <property type="entry name" value="G_DYNAMIN_2"/>
    <property type="match status" value="1"/>
</dbReference>
<keyword evidence="3" id="KW-1003">Cell membrane</keyword>
<dbReference type="GO" id="GO:0010008">
    <property type="term" value="C:endosome membrane"/>
    <property type="evidence" value="ECO:0007669"/>
    <property type="project" value="UniProtKB-SubCell"/>
</dbReference>
<keyword evidence="4" id="KW-0479">Metal-binding</keyword>
<dbReference type="InterPro" id="IPR030381">
    <property type="entry name" value="G_DYNAMIN_dom"/>
</dbReference>
<dbReference type="InterPro" id="IPR011992">
    <property type="entry name" value="EF-hand-dom_pair"/>
</dbReference>
<feature type="domain" description="EH" evidence="10">
    <location>
        <begin position="482"/>
        <end position="571"/>
    </location>
</feature>
<evidence type="ECO:0000313" key="14">
    <source>
        <dbReference type="Proteomes" id="UP001516023"/>
    </source>
</evidence>
<keyword evidence="5" id="KW-0547">Nucleotide-binding</keyword>
<feature type="domain" description="Dynamin-type G" evidence="12">
    <location>
        <begin position="46"/>
        <end position="276"/>
    </location>
</feature>
<dbReference type="GO" id="GO:0000166">
    <property type="term" value="F:nucleotide binding"/>
    <property type="evidence" value="ECO:0007669"/>
    <property type="project" value="UniProtKB-KW"/>
</dbReference>
<evidence type="ECO:0000313" key="13">
    <source>
        <dbReference type="EMBL" id="KAL3798277.1"/>
    </source>
</evidence>
<organism evidence="13 14">
    <name type="scientific">Cyclotella cryptica</name>
    <dbReference type="NCBI Taxonomy" id="29204"/>
    <lineage>
        <taxon>Eukaryota</taxon>
        <taxon>Sar</taxon>
        <taxon>Stramenopiles</taxon>
        <taxon>Ochrophyta</taxon>
        <taxon>Bacillariophyta</taxon>
        <taxon>Coscinodiscophyceae</taxon>
        <taxon>Thalassiosirophycidae</taxon>
        <taxon>Stephanodiscales</taxon>
        <taxon>Stephanodiscaceae</taxon>
        <taxon>Cyclotella</taxon>
    </lineage>
</organism>
<dbReference type="CDD" id="cd09913">
    <property type="entry name" value="EHD"/>
    <property type="match status" value="1"/>
</dbReference>
<keyword evidence="8" id="KW-0472">Membrane</keyword>
<dbReference type="PANTHER" id="PTHR11216:SF31">
    <property type="entry name" value="AT21416P"/>
    <property type="match status" value="1"/>
</dbReference>
<evidence type="ECO:0000256" key="5">
    <source>
        <dbReference type="ARBA" id="ARBA00022741"/>
    </source>
</evidence>
<dbReference type="InterPro" id="IPR027417">
    <property type="entry name" value="P-loop_NTPase"/>
</dbReference>
<dbReference type="Pfam" id="PF00350">
    <property type="entry name" value="Dynamin_N"/>
    <property type="match status" value="1"/>
</dbReference>
<dbReference type="EMBL" id="JABMIG020000047">
    <property type="protein sequence ID" value="KAL3798277.1"/>
    <property type="molecule type" value="Genomic_DNA"/>
</dbReference>
<dbReference type="CDD" id="cd00052">
    <property type="entry name" value="EH"/>
    <property type="match status" value="1"/>
</dbReference>
<dbReference type="Pfam" id="PF12763">
    <property type="entry name" value="EH"/>
    <property type="match status" value="1"/>
</dbReference>
<evidence type="ECO:0000256" key="2">
    <source>
        <dbReference type="ARBA" id="ARBA00004481"/>
    </source>
</evidence>
<dbReference type="InterPro" id="IPR045063">
    <property type="entry name" value="Dynamin_N"/>
</dbReference>
<dbReference type="AlphaFoldDB" id="A0ABD3QDT6"/>
<dbReference type="PANTHER" id="PTHR11216">
    <property type="entry name" value="EH DOMAIN"/>
    <property type="match status" value="1"/>
</dbReference>
<dbReference type="Gene3D" id="3.40.50.300">
    <property type="entry name" value="P-loop containing nucleotide triphosphate hydrolases"/>
    <property type="match status" value="1"/>
</dbReference>
<dbReference type="InterPro" id="IPR031692">
    <property type="entry name" value="EHD_N"/>
</dbReference>